<evidence type="ECO:0000313" key="4">
    <source>
        <dbReference type="Proteomes" id="UP000274756"/>
    </source>
</evidence>
<reference evidence="2 4" key="2">
    <citation type="submission" date="2018-11" db="EMBL/GenBank/DDBJ databases">
        <authorList>
            <consortium name="Pathogen Informatics"/>
        </authorList>
    </citation>
    <scope>NUCLEOTIDE SEQUENCE [LARGE SCALE GENOMIC DNA]</scope>
</reference>
<evidence type="ECO:0000313" key="3">
    <source>
        <dbReference type="Proteomes" id="UP000038040"/>
    </source>
</evidence>
<protein>
    <submittedName>
        <fullName evidence="2 5">Uncharacterized protein</fullName>
    </submittedName>
</protein>
<feature type="signal peptide" evidence="1">
    <location>
        <begin position="1"/>
        <end position="21"/>
    </location>
</feature>
<sequence length="139" mass="15701">MKYLLFLLVKLISTNVSIVNGSNIHARFKRNNIPCGTSFTPCSRSLLSLGIFNNVIGDKENELESIPLRRSDYADVSHIIEPLLIVNSTRDAKLEIDKLFNQTEQAIFTDRKKNEFHAPEFLQTSKLQGVGIEHSLNLS</sequence>
<evidence type="ECO:0000313" key="2">
    <source>
        <dbReference type="EMBL" id="VDN52382.1"/>
    </source>
</evidence>
<keyword evidence="4" id="KW-1185">Reference proteome</keyword>
<evidence type="ECO:0000313" key="5">
    <source>
        <dbReference type="WBParaSite" id="DME_0000834901-mRNA-1"/>
    </source>
</evidence>
<evidence type="ECO:0000256" key="1">
    <source>
        <dbReference type="SAM" id="SignalP"/>
    </source>
</evidence>
<proteinExistence type="predicted"/>
<organism evidence="3 5">
    <name type="scientific">Dracunculus medinensis</name>
    <name type="common">Guinea worm</name>
    <dbReference type="NCBI Taxonomy" id="318479"/>
    <lineage>
        <taxon>Eukaryota</taxon>
        <taxon>Metazoa</taxon>
        <taxon>Ecdysozoa</taxon>
        <taxon>Nematoda</taxon>
        <taxon>Chromadorea</taxon>
        <taxon>Rhabditida</taxon>
        <taxon>Spirurina</taxon>
        <taxon>Dracunculoidea</taxon>
        <taxon>Dracunculidae</taxon>
        <taxon>Dracunculus</taxon>
    </lineage>
</organism>
<dbReference type="OrthoDB" id="5871588at2759"/>
<name>A0A0N4UKR9_DRAME</name>
<dbReference type="WBParaSite" id="DME_0000834901-mRNA-1">
    <property type="protein sequence ID" value="DME_0000834901-mRNA-1"/>
    <property type="gene ID" value="DME_0000834901"/>
</dbReference>
<dbReference type="Proteomes" id="UP000038040">
    <property type="component" value="Unplaced"/>
</dbReference>
<accession>A0A0N4UKR9</accession>
<dbReference type="EMBL" id="UYYG01000056">
    <property type="protein sequence ID" value="VDN52382.1"/>
    <property type="molecule type" value="Genomic_DNA"/>
</dbReference>
<dbReference type="Proteomes" id="UP000274756">
    <property type="component" value="Unassembled WGS sequence"/>
</dbReference>
<feature type="chain" id="PRO_5033720444" evidence="1">
    <location>
        <begin position="22"/>
        <end position="139"/>
    </location>
</feature>
<reference evidence="5" key="1">
    <citation type="submission" date="2017-02" db="UniProtKB">
        <authorList>
            <consortium name="WormBaseParasite"/>
        </authorList>
    </citation>
    <scope>IDENTIFICATION</scope>
</reference>
<keyword evidence="1" id="KW-0732">Signal</keyword>
<dbReference type="AlphaFoldDB" id="A0A0N4UKR9"/>
<gene>
    <name evidence="2" type="ORF">DME_LOCUS2355</name>
</gene>